<evidence type="ECO:0000313" key="7">
    <source>
        <dbReference type="EMBL" id="NMB70390.1"/>
    </source>
</evidence>
<dbReference type="CDD" id="cd02440">
    <property type="entry name" value="AdoMet_MTases"/>
    <property type="match status" value="1"/>
</dbReference>
<dbReference type="PROSITE" id="PS51689">
    <property type="entry name" value="SAM_RNA_A_N6_MT"/>
    <property type="match status" value="1"/>
</dbReference>
<feature type="binding site" evidence="5">
    <location>
        <position position="61"/>
    </location>
    <ligand>
        <name>S-adenosyl-L-methionine</name>
        <dbReference type="ChEBI" id="CHEBI:59789"/>
    </ligand>
</feature>
<evidence type="ECO:0000256" key="4">
    <source>
        <dbReference type="ARBA" id="ARBA00022884"/>
    </source>
</evidence>
<evidence type="ECO:0000256" key="1">
    <source>
        <dbReference type="ARBA" id="ARBA00022603"/>
    </source>
</evidence>
<dbReference type="PANTHER" id="PTHR11727:SF7">
    <property type="entry name" value="DIMETHYLADENOSINE TRANSFERASE-RELATED"/>
    <property type="match status" value="1"/>
</dbReference>
<dbReference type="EMBL" id="JAAZNL010000055">
    <property type="protein sequence ID" value="NMB70390.1"/>
    <property type="molecule type" value="Genomic_DNA"/>
</dbReference>
<gene>
    <name evidence="7" type="primary">erm</name>
    <name evidence="7" type="ORF">GYA27_04290</name>
</gene>
<protein>
    <submittedName>
        <fullName evidence="7">23S ribosomal RNA methyltransferase Erm</fullName>
    </submittedName>
</protein>
<dbReference type="Gene3D" id="3.40.50.150">
    <property type="entry name" value="Vaccinia Virus protein VP39"/>
    <property type="match status" value="1"/>
</dbReference>
<feature type="binding site" evidence="5">
    <location>
        <position position="86"/>
    </location>
    <ligand>
        <name>S-adenosyl-L-methionine</name>
        <dbReference type="ChEBI" id="CHEBI:59789"/>
    </ligand>
</feature>
<organism evidence="7 8">
    <name type="scientific">candidate division WWE3 bacterium</name>
    <dbReference type="NCBI Taxonomy" id="2053526"/>
    <lineage>
        <taxon>Bacteria</taxon>
        <taxon>Katanobacteria</taxon>
    </lineage>
</organism>
<dbReference type="Pfam" id="PF00398">
    <property type="entry name" value="RrnaAD"/>
    <property type="match status" value="1"/>
</dbReference>
<sequence length="297" mass="34167">MLRVGGLIPYSQNFISDPSLIKRLLKQSDISVSDIVLDIGAGKGVLTQQLIPVSKKVIAIEIDPSLFKCLSSKYSSVPNVQLVNNDFLKISLPHDNFKVFSNIPFNYTSRIMDKLYFQGNTPTSAYIIMQREASNIYLGLPRETQKSLLLKPFFDISILHSFKKTDFVPTPQVDADMIHIKKLVNPYIEIDSIEKYFAFVVFETTQYKTTLKKSLSKIFTHEQFKRLATSLEFSLKTKPLDLSFKQWVGLFNYYQHGVLESKKILVKNSYLKQKATQQNLKKVYRTRKFGNPTPHHL</sequence>
<dbReference type="SMART" id="SM00650">
    <property type="entry name" value="rADc"/>
    <property type="match status" value="1"/>
</dbReference>
<dbReference type="NCBIfam" id="NF000499">
    <property type="entry name" value="Erm23S_rRNA_broad"/>
    <property type="match status" value="1"/>
</dbReference>
<dbReference type="PROSITE" id="PS01131">
    <property type="entry name" value="RRNA_A_DIMETH"/>
    <property type="match status" value="1"/>
</dbReference>
<feature type="domain" description="Ribosomal RNA adenine methylase transferase N-terminal" evidence="6">
    <location>
        <begin position="20"/>
        <end position="184"/>
    </location>
</feature>
<dbReference type="PANTHER" id="PTHR11727">
    <property type="entry name" value="DIMETHYLADENOSINE TRANSFERASE"/>
    <property type="match status" value="1"/>
</dbReference>
<feature type="binding site" evidence="5">
    <location>
        <position position="13"/>
    </location>
    <ligand>
        <name>S-adenosyl-L-methionine</name>
        <dbReference type="ChEBI" id="CHEBI:59789"/>
    </ligand>
</feature>
<feature type="binding site" evidence="5">
    <location>
        <position position="40"/>
    </location>
    <ligand>
        <name>S-adenosyl-L-methionine</name>
        <dbReference type="ChEBI" id="CHEBI:59789"/>
    </ligand>
</feature>
<dbReference type="SUPFAM" id="SSF53335">
    <property type="entry name" value="S-adenosyl-L-methionine-dependent methyltransferases"/>
    <property type="match status" value="1"/>
</dbReference>
<keyword evidence="3 5" id="KW-0949">S-adenosyl-L-methionine</keyword>
<dbReference type="InterPro" id="IPR020598">
    <property type="entry name" value="rRNA_Ade_methylase_Trfase_N"/>
</dbReference>
<dbReference type="Proteomes" id="UP000526033">
    <property type="component" value="Unassembled WGS sequence"/>
</dbReference>
<keyword evidence="2 5" id="KW-0808">Transferase</keyword>
<proteinExistence type="inferred from homology"/>
<dbReference type="GO" id="GO:0003723">
    <property type="term" value="F:RNA binding"/>
    <property type="evidence" value="ECO:0007669"/>
    <property type="project" value="UniProtKB-UniRule"/>
</dbReference>
<keyword evidence="1 5" id="KW-0489">Methyltransferase</keyword>
<dbReference type="InterPro" id="IPR023165">
    <property type="entry name" value="rRNA_Ade_diMease-like_C"/>
</dbReference>
<evidence type="ECO:0000256" key="3">
    <source>
        <dbReference type="ARBA" id="ARBA00022691"/>
    </source>
</evidence>
<dbReference type="InterPro" id="IPR020596">
    <property type="entry name" value="rRNA_Ade_Mease_Trfase_CS"/>
</dbReference>
<accession>A0A7X9DLG4</accession>
<comment type="caution">
    <text evidence="7">The sequence shown here is derived from an EMBL/GenBank/DDBJ whole genome shotgun (WGS) entry which is preliminary data.</text>
</comment>
<comment type="similarity">
    <text evidence="5">Belongs to the class I-like SAM-binding methyltransferase superfamily. rRNA adenine N(6)-methyltransferase family.</text>
</comment>
<evidence type="ECO:0000313" key="8">
    <source>
        <dbReference type="Proteomes" id="UP000526033"/>
    </source>
</evidence>
<dbReference type="Gene3D" id="1.10.8.100">
    <property type="entry name" value="Ribosomal RNA adenine dimethylase-like, domain 2"/>
    <property type="match status" value="1"/>
</dbReference>
<reference evidence="7 8" key="1">
    <citation type="journal article" date="2020" name="Biotechnol. Biofuels">
        <title>New insights from the biogas microbiome by comprehensive genome-resolved metagenomics of nearly 1600 species originating from multiple anaerobic digesters.</title>
        <authorList>
            <person name="Campanaro S."/>
            <person name="Treu L."/>
            <person name="Rodriguez-R L.M."/>
            <person name="Kovalovszki A."/>
            <person name="Ziels R.M."/>
            <person name="Maus I."/>
            <person name="Zhu X."/>
            <person name="Kougias P.G."/>
            <person name="Basile A."/>
            <person name="Luo G."/>
            <person name="Schluter A."/>
            <person name="Konstantinidis K.T."/>
            <person name="Angelidaki I."/>
        </authorList>
    </citation>
    <scope>NUCLEOTIDE SEQUENCE [LARGE SCALE GENOMIC DNA]</scope>
    <source>
        <strain evidence="7">AS27yjCOA_165</strain>
    </source>
</reference>
<feature type="binding site" evidence="5">
    <location>
        <position position="15"/>
    </location>
    <ligand>
        <name>S-adenosyl-L-methionine</name>
        <dbReference type="ChEBI" id="CHEBI:59789"/>
    </ligand>
</feature>
<dbReference type="GO" id="GO:0000179">
    <property type="term" value="F:rRNA (adenine-N6,N6-)-dimethyltransferase activity"/>
    <property type="evidence" value="ECO:0007669"/>
    <property type="project" value="UniProtKB-UniRule"/>
</dbReference>
<evidence type="ECO:0000256" key="5">
    <source>
        <dbReference type="PROSITE-ProRule" id="PRU01026"/>
    </source>
</evidence>
<feature type="binding site" evidence="5">
    <location>
        <position position="102"/>
    </location>
    <ligand>
        <name>S-adenosyl-L-methionine</name>
        <dbReference type="ChEBI" id="CHEBI:59789"/>
    </ligand>
</feature>
<dbReference type="AlphaFoldDB" id="A0A7X9DLG4"/>
<dbReference type="InterPro" id="IPR029063">
    <property type="entry name" value="SAM-dependent_MTases_sf"/>
</dbReference>
<name>A0A7X9DLG4_UNCKA</name>
<dbReference type="InterPro" id="IPR001737">
    <property type="entry name" value="KsgA/Erm"/>
</dbReference>
<evidence type="ECO:0000256" key="2">
    <source>
        <dbReference type="ARBA" id="ARBA00022679"/>
    </source>
</evidence>
<evidence type="ECO:0000259" key="6">
    <source>
        <dbReference type="SMART" id="SM00650"/>
    </source>
</evidence>
<keyword evidence="4 5" id="KW-0694">RNA-binding</keyword>